<dbReference type="AlphaFoldDB" id="A0A1Y5T2Z1"/>
<feature type="chain" id="PRO_5012938412" description="Polysaccharide lyase" evidence="1">
    <location>
        <begin position="22"/>
        <end position="258"/>
    </location>
</feature>
<proteinExistence type="predicted"/>
<accession>A0A1Y5T2Z1</accession>
<feature type="signal peptide" evidence="1">
    <location>
        <begin position="1"/>
        <end position="21"/>
    </location>
</feature>
<dbReference type="EMBL" id="FWFQ01000019">
    <property type="protein sequence ID" value="SLN51132.1"/>
    <property type="molecule type" value="Genomic_DNA"/>
</dbReference>
<dbReference type="OrthoDB" id="7836699at2"/>
<dbReference type="RefSeq" id="WP_139838648.1">
    <property type="nucleotide sequence ID" value="NZ_FWFQ01000019.1"/>
</dbReference>
<evidence type="ECO:0000256" key="1">
    <source>
        <dbReference type="SAM" id="SignalP"/>
    </source>
</evidence>
<name>A0A1Y5T2Z1_9RHOB</name>
<evidence type="ECO:0000313" key="3">
    <source>
        <dbReference type="Proteomes" id="UP000193409"/>
    </source>
</evidence>
<reference evidence="2 3" key="1">
    <citation type="submission" date="2017-03" db="EMBL/GenBank/DDBJ databases">
        <authorList>
            <person name="Afonso C.L."/>
            <person name="Miller P.J."/>
            <person name="Scott M.A."/>
            <person name="Spackman E."/>
            <person name="Goraichik I."/>
            <person name="Dimitrov K.M."/>
            <person name="Suarez D.L."/>
            <person name="Swayne D.E."/>
        </authorList>
    </citation>
    <scope>NUCLEOTIDE SEQUENCE [LARGE SCALE GENOMIC DNA]</scope>
    <source>
        <strain evidence="2 3">CECT 7680</strain>
    </source>
</reference>
<gene>
    <name evidence="2" type="ORF">PSA7680_02651</name>
</gene>
<dbReference type="Proteomes" id="UP000193409">
    <property type="component" value="Unassembled WGS sequence"/>
</dbReference>
<keyword evidence="3" id="KW-1185">Reference proteome</keyword>
<dbReference type="Gene3D" id="2.60.120.200">
    <property type="match status" value="1"/>
</dbReference>
<evidence type="ECO:0000313" key="2">
    <source>
        <dbReference type="EMBL" id="SLN51132.1"/>
    </source>
</evidence>
<sequence length="258" mass="28805">MKSILLFVPVFLLAFSSATSAAPSGFKDHPFNGRAPSHASGVSTFHVKTGDCSSVKYGDGRGESDCFNGNLRSRIAYSRFAKLGDSVQYEFEIFIPSDLRYSGGPNRRSLLEIAGWQRINTIKNHIHQMHLDSRRGLTFDDTVCIRPTEFGKWHKVSVQVRWSMNADGIMRVTCNERVVVSRTGRTAIPPDCGQPGVFQCVPELQRPNEPIQFQLGILFRGFGERGRREGLSPAGRVPPEGGFTIQMRNIAVKRISFR</sequence>
<evidence type="ECO:0008006" key="4">
    <source>
        <dbReference type="Google" id="ProtNLM"/>
    </source>
</evidence>
<keyword evidence="1" id="KW-0732">Signal</keyword>
<protein>
    <recommendedName>
        <fullName evidence="4">Polysaccharide lyase</fullName>
    </recommendedName>
</protein>
<organism evidence="2 3">
    <name type="scientific">Pseudoruegeria aquimaris</name>
    <dbReference type="NCBI Taxonomy" id="393663"/>
    <lineage>
        <taxon>Bacteria</taxon>
        <taxon>Pseudomonadati</taxon>
        <taxon>Pseudomonadota</taxon>
        <taxon>Alphaproteobacteria</taxon>
        <taxon>Rhodobacterales</taxon>
        <taxon>Roseobacteraceae</taxon>
        <taxon>Pseudoruegeria</taxon>
    </lineage>
</organism>